<dbReference type="InterPro" id="IPR043990">
    <property type="entry name" value="AC_1"/>
</dbReference>
<sequence length="1099" mass="112552">MVLLCGVAFAGLLISPAIIPSVFQAYAQTPLPWGAGKGGDGGKTVDGIAGQPGEEGNKGVGGRGGKGGTGTEGSDGGTGGTYDELIQTSTTLGGISEGQDGGPGSDAGPLVGLTTIGGGGGGGGTGLIVNGSFTPRILVAIKPDGAISGGNGGTGGAGFYDIATQTSGGGGNGGSGGAGAYVHNGYLLNNGVIKGGDGGTGGASLGEDGLPGQGGAGGWGVILTTGSSLSNNGTITGGNGGAGGAADNGWPAAPSSGGAGVYLQSDGFVQNLSQIQGGLHGDMSNGTGAPAIHANGDNNRVFNAGMIAAGGGIASATAILLQGNNNELRLFDNSQIIGTVIAQGNNNRLAFDNAYDMTFNASLIGEQRQYQGFTHFIKEGEGILELHGSTNSLTPWTVHDSILAIMDDKSLGSADGTLTLDGGTLQLMAFDPDDVLEMHRTIKLVDHAETANVIDTSDDNINIIYSSIEGEGGLIKDGPGLLVLAADNSYEGLTVIDEGTLQVGIGGSSGKVQGPILIEDEAVLTFNRSDIFTVDNLLGGNGNIRLTGTGTAIFTATNDEFDGTTTIHRGTLMLQGRLDGTINVGENGVLSGSGFANDVLNMGAIIPGGTAEYGTLTLAGNYHGASGSTINIKSALGGDNSPTDRLVIMGDASGASHVVIQNMEGNGGDTQKGIEVIAIAGQSNADFTLIGDYELPSGTPAVIAGAHSYVLEKGEASNPSDGNWYLRNNVSKTVCPLPEPGQPVPPCEPSQDIYQPGVPLYAGYSQLVTGLNTLSSMQQRIGNRYWNNASGKSIAQGDGPGGGLEEAPDPMRGEFLTDAGLVWGRIEAAHNRVQLHDSTFDNQYDADRWSLRAGIDRPLWEFSDSVLIGSVWLQYEHVKADISSTFGAGNIDVNSYSLGTALTWLDDSGFYLDGQARVSWNRSDLASSTLNETLVENAKGDGFALSLEAGQRITLNNIWSLTPQAQLTWSQSAFDDIAGPYNAAVSFDTYNNLTARAGLAVEYANAWQDAGGYTVRSKVYGIANLYSELLGKSPWIVVSGDKIKTGNTDRNWGEIGMGGSYVFRNEKYALFGEAAAASGLDKIGDSYSLRGNIGLRVRW</sequence>
<feature type="compositionally biased region" description="Low complexity" evidence="2">
    <location>
        <begin position="45"/>
        <end position="54"/>
    </location>
</feature>
<evidence type="ECO:0000313" key="6">
    <source>
        <dbReference type="Proteomes" id="UP000752297"/>
    </source>
</evidence>
<dbReference type="Pfam" id="PF03797">
    <property type="entry name" value="Autotransporter"/>
    <property type="match status" value="1"/>
</dbReference>
<dbReference type="AlphaFoldDB" id="A0A949PKN7"/>
<feature type="region of interest" description="Disordered" evidence="2">
    <location>
        <begin position="37"/>
        <end position="84"/>
    </location>
</feature>
<accession>A0A949PKN7</accession>
<dbReference type="SUPFAM" id="SSF51126">
    <property type="entry name" value="Pectin lyase-like"/>
    <property type="match status" value="2"/>
</dbReference>
<dbReference type="InterPro" id="IPR051551">
    <property type="entry name" value="Autotransporter_adhesion"/>
</dbReference>
<dbReference type="NCBIfam" id="TIGR02601">
    <property type="entry name" value="autotrns_rpt"/>
    <property type="match status" value="1"/>
</dbReference>
<name>A0A949PKN7_9HYPH</name>
<dbReference type="NCBIfam" id="TIGR01414">
    <property type="entry name" value="autotrans_barl"/>
    <property type="match status" value="1"/>
</dbReference>
<evidence type="ECO:0000256" key="3">
    <source>
        <dbReference type="SAM" id="SignalP"/>
    </source>
</evidence>
<proteinExistence type="predicted"/>
<dbReference type="Gene3D" id="2.160.20.20">
    <property type="match status" value="1"/>
</dbReference>
<dbReference type="PANTHER" id="PTHR35037">
    <property type="entry name" value="C-TERMINAL REGION OF AIDA-LIKE PROTEIN"/>
    <property type="match status" value="1"/>
</dbReference>
<dbReference type="Gene3D" id="2.40.128.130">
    <property type="entry name" value="Autotransporter beta-domain"/>
    <property type="match status" value="1"/>
</dbReference>
<dbReference type="GO" id="GO:0019867">
    <property type="term" value="C:outer membrane"/>
    <property type="evidence" value="ECO:0007669"/>
    <property type="project" value="InterPro"/>
</dbReference>
<protein>
    <submittedName>
        <fullName evidence="5">Autotransporter outer membrane beta-barrel domain-containing protein</fullName>
    </submittedName>
</protein>
<dbReference type="InterPro" id="IPR005546">
    <property type="entry name" value="Autotransporte_beta"/>
</dbReference>
<dbReference type="EMBL" id="JAHRVA010000001">
    <property type="protein sequence ID" value="MBV2142045.1"/>
    <property type="molecule type" value="Genomic_DNA"/>
</dbReference>
<evidence type="ECO:0000259" key="4">
    <source>
        <dbReference type="PROSITE" id="PS51208"/>
    </source>
</evidence>
<dbReference type="SMART" id="SM00869">
    <property type="entry name" value="Autotransporter"/>
    <property type="match status" value="1"/>
</dbReference>
<dbReference type="InterPro" id="IPR006315">
    <property type="entry name" value="OM_autotransptr_brl_dom"/>
</dbReference>
<dbReference type="PANTHER" id="PTHR35037:SF3">
    <property type="entry name" value="C-TERMINAL REGION OF AIDA-LIKE PROTEIN"/>
    <property type="match status" value="1"/>
</dbReference>
<dbReference type="SUPFAM" id="SSF103515">
    <property type="entry name" value="Autotransporter"/>
    <property type="match status" value="1"/>
</dbReference>
<gene>
    <name evidence="5" type="ORF">KUG47_00865</name>
</gene>
<dbReference type="InterPro" id="IPR012332">
    <property type="entry name" value="Autotransporter_pectin_lyase_C"/>
</dbReference>
<dbReference type="InterPro" id="IPR011050">
    <property type="entry name" value="Pectin_lyase_fold/virulence"/>
</dbReference>
<dbReference type="PROSITE" id="PS51208">
    <property type="entry name" value="AUTOTRANSPORTER"/>
    <property type="match status" value="1"/>
</dbReference>
<feature type="signal peptide" evidence="3">
    <location>
        <begin position="1"/>
        <end position="27"/>
    </location>
</feature>
<evidence type="ECO:0000256" key="2">
    <source>
        <dbReference type="SAM" id="MobiDB-lite"/>
    </source>
</evidence>
<dbReference type="Pfam" id="PF12951">
    <property type="entry name" value="PATR"/>
    <property type="match status" value="2"/>
</dbReference>
<reference evidence="5 6" key="1">
    <citation type="submission" date="2021-06" db="EMBL/GenBank/DDBJ databases">
        <title>Falsochrobactrum tianjin sp.nov., a new petroleum-degrading bacteria isolated from oily soils.</title>
        <authorList>
            <person name="Chen G."/>
            <person name="Chen H."/>
            <person name="Tian J."/>
            <person name="Qing J."/>
            <person name="Zhong L."/>
            <person name="Ma W."/>
            <person name="Song Y."/>
            <person name="Cui X."/>
            <person name="Yan B."/>
        </authorList>
    </citation>
    <scope>NUCLEOTIDE SEQUENCE [LARGE SCALE GENOMIC DNA]</scope>
    <source>
        <strain evidence="5 6">TDYN1</strain>
    </source>
</reference>
<evidence type="ECO:0000256" key="1">
    <source>
        <dbReference type="ARBA" id="ARBA00022729"/>
    </source>
</evidence>
<keyword evidence="1 3" id="KW-0732">Signal</keyword>
<organism evidence="5 6">
    <name type="scientific">Falsochrobactrum tianjinense</name>
    <dbReference type="NCBI Taxonomy" id="2706015"/>
    <lineage>
        <taxon>Bacteria</taxon>
        <taxon>Pseudomonadati</taxon>
        <taxon>Pseudomonadota</taxon>
        <taxon>Alphaproteobacteria</taxon>
        <taxon>Hyphomicrobiales</taxon>
        <taxon>Brucellaceae</taxon>
        <taxon>Falsochrobactrum</taxon>
    </lineage>
</organism>
<feature type="chain" id="PRO_5037260764" evidence="3">
    <location>
        <begin position="28"/>
        <end position="1099"/>
    </location>
</feature>
<dbReference type="Proteomes" id="UP000752297">
    <property type="component" value="Unassembled WGS sequence"/>
</dbReference>
<keyword evidence="6" id="KW-1185">Reference proteome</keyword>
<feature type="domain" description="Autotransporter" evidence="4">
    <location>
        <begin position="815"/>
        <end position="1099"/>
    </location>
</feature>
<dbReference type="CDD" id="cd01344">
    <property type="entry name" value="PL2_Passenger_AT"/>
    <property type="match status" value="1"/>
</dbReference>
<dbReference type="InterPro" id="IPR013425">
    <property type="entry name" value="Autotrns_rpt"/>
</dbReference>
<feature type="compositionally biased region" description="Gly residues" evidence="2">
    <location>
        <begin position="58"/>
        <end position="80"/>
    </location>
</feature>
<dbReference type="Pfam" id="PF18883">
    <property type="entry name" value="AC_1"/>
    <property type="match status" value="1"/>
</dbReference>
<evidence type="ECO:0000313" key="5">
    <source>
        <dbReference type="EMBL" id="MBV2142045.1"/>
    </source>
</evidence>
<dbReference type="InterPro" id="IPR036709">
    <property type="entry name" value="Autotransporte_beta_dom_sf"/>
</dbReference>
<comment type="caution">
    <text evidence="5">The sequence shown here is derived from an EMBL/GenBank/DDBJ whole genome shotgun (WGS) entry which is preliminary data.</text>
</comment>